<protein>
    <submittedName>
        <fullName evidence="2">Uncharacterized protein</fullName>
    </submittedName>
</protein>
<comment type="caution">
    <text evidence="2">The sequence shown here is derived from an EMBL/GenBank/DDBJ whole genome shotgun (WGS) entry which is preliminary data.</text>
</comment>
<reference evidence="2 3" key="1">
    <citation type="journal article" date="2022" name="Allergy">
        <title>Genome assembly and annotation of Periplaneta americana reveal a comprehensive cockroach allergen profile.</title>
        <authorList>
            <person name="Wang L."/>
            <person name="Xiong Q."/>
            <person name="Saelim N."/>
            <person name="Wang L."/>
            <person name="Nong W."/>
            <person name="Wan A.T."/>
            <person name="Shi M."/>
            <person name="Liu X."/>
            <person name="Cao Q."/>
            <person name="Hui J.H.L."/>
            <person name="Sookrung N."/>
            <person name="Leung T.F."/>
            <person name="Tungtrongchitr A."/>
            <person name="Tsui S.K.W."/>
        </authorList>
    </citation>
    <scope>NUCLEOTIDE SEQUENCE [LARGE SCALE GENOMIC DNA]</scope>
    <source>
        <strain evidence="2">PWHHKU_190912</strain>
    </source>
</reference>
<dbReference type="Proteomes" id="UP001148838">
    <property type="component" value="Unassembled WGS sequence"/>
</dbReference>
<dbReference type="EMBL" id="JAJSOF020000040">
    <property type="protein sequence ID" value="KAJ4426394.1"/>
    <property type="molecule type" value="Genomic_DNA"/>
</dbReference>
<evidence type="ECO:0000313" key="3">
    <source>
        <dbReference type="Proteomes" id="UP001148838"/>
    </source>
</evidence>
<evidence type="ECO:0000256" key="1">
    <source>
        <dbReference type="SAM" id="MobiDB-lite"/>
    </source>
</evidence>
<evidence type="ECO:0000313" key="2">
    <source>
        <dbReference type="EMBL" id="KAJ4426394.1"/>
    </source>
</evidence>
<proteinExistence type="predicted"/>
<feature type="region of interest" description="Disordered" evidence="1">
    <location>
        <begin position="13"/>
        <end position="66"/>
    </location>
</feature>
<feature type="compositionally biased region" description="Acidic residues" evidence="1">
    <location>
        <begin position="40"/>
        <end position="66"/>
    </location>
</feature>
<keyword evidence="3" id="KW-1185">Reference proteome</keyword>
<organism evidence="2 3">
    <name type="scientific">Periplaneta americana</name>
    <name type="common">American cockroach</name>
    <name type="synonym">Blatta americana</name>
    <dbReference type="NCBI Taxonomy" id="6978"/>
    <lineage>
        <taxon>Eukaryota</taxon>
        <taxon>Metazoa</taxon>
        <taxon>Ecdysozoa</taxon>
        <taxon>Arthropoda</taxon>
        <taxon>Hexapoda</taxon>
        <taxon>Insecta</taxon>
        <taxon>Pterygota</taxon>
        <taxon>Neoptera</taxon>
        <taxon>Polyneoptera</taxon>
        <taxon>Dictyoptera</taxon>
        <taxon>Blattodea</taxon>
        <taxon>Blattoidea</taxon>
        <taxon>Blattidae</taxon>
        <taxon>Blattinae</taxon>
        <taxon>Periplaneta</taxon>
    </lineage>
</organism>
<gene>
    <name evidence="2" type="ORF">ANN_27208</name>
</gene>
<sequence>MVEKILYMLLSSAIPGSRSGSPVMAEACQTTSQKRKLQPDDDDDDEVKESDSSDDDFSASSESEDM</sequence>
<accession>A0ABQ8RXL4</accession>
<name>A0ABQ8RXL4_PERAM</name>